<dbReference type="PROSITE" id="PS50928">
    <property type="entry name" value="ABC_TM1"/>
    <property type="match status" value="1"/>
</dbReference>
<dbReference type="NCBIfam" id="TIGR01726">
    <property type="entry name" value="HEQRo_perm_3TM"/>
    <property type="match status" value="1"/>
</dbReference>
<evidence type="ECO:0000256" key="8">
    <source>
        <dbReference type="RuleBase" id="RU363032"/>
    </source>
</evidence>
<name>A0A4R8GKY8_9FIRM</name>
<evidence type="ECO:0000256" key="2">
    <source>
        <dbReference type="ARBA" id="ARBA00022448"/>
    </source>
</evidence>
<evidence type="ECO:0000256" key="7">
    <source>
        <dbReference type="ARBA" id="ARBA00023136"/>
    </source>
</evidence>
<dbReference type="PANTHER" id="PTHR30614:SF0">
    <property type="entry name" value="L-CYSTINE TRANSPORT SYSTEM PERMEASE PROTEIN TCYL"/>
    <property type="match status" value="1"/>
</dbReference>
<dbReference type="PANTHER" id="PTHR30614">
    <property type="entry name" value="MEMBRANE COMPONENT OF AMINO ACID ABC TRANSPORTER"/>
    <property type="match status" value="1"/>
</dbReference>
<keyword evidence="3" id="KW-1003">Cell membrane</keyword>
<proteinExistence type="inferred from homology"/>
<feature type="transmembrane region" description="Helical" evidence="8">
    <location>
        <begin position="20"/>
        <end position="44"/>
    </location>
</feature>
<dbReference type="AlphaFoldDB" id="A0A4R8GKY8"/>
<dbReference type="InterPro" id="IPR043429">
    <property type="entry name" value="ArtM/GltK/GlnP/TcyL/YhdX-like"/>
</dbReference>
<feature type="domain" description="ABC transmembrane type-1" evidence="9">
    <location>
        <begin position="18"/>
        <end position="206"/>
    </location>
</feature>
<comment type="subcellular location">
    <subcellularLocation>
        <location evidence="1 8">Cell membrane</location>
        <topology evidence="1 8">Multi-pass membrane protein</topology>
    </subcellularLocation>
</comment>
<keyword evidence="11" id="KW-1185">Reference proteome</keyword>
<keyword evidence="4 8" id="KW-0812">Transmembrane</keyword>
<evidence type="ECO:0000256" key="3">
    <source>
        <dbReference type="ARBA" id="ARBA00022475"/>
    </source>
</evidence>
<dbReference type="GO" id="GO:0015184">
    <property type="term" value="F:L-cystine transmembrane transporter activity"/>
    <property type="evidence" value="ECO:0007669"/>
    <property type="project" value="TreeGrafter"/>
</dbReference>
<feature type="transmembrane region" description="Helical" evidence="8">
    <location>
        <begin position="187"/>
        <end position="205"/>
    </location>
</feature>
<evidence type="ECO:0000256" key="4">
    <source>
        <dbReference type="ARBA" id="ARBA00022692"/>
    </source>
</evidence>
<protein>
    <submittedName>
        <fullName evidence="10">Amino acid ABC transporter membrane protein (PAAT family)</fullName>
    </submittedName>
</protein>
<dbReference type="InterPro" id="IPR010065">
    <property type="entry name" value="AA_ABC_transptr_permease_3TM"/>
</dbReference>
<evidence type="ECO:0000256" key="5">
    <source>
        <dbReference type="ARBA" id="ARBA00022970"/>
    </source>
</evidence>
<evidence type="ECO:0000313" key="10">
    <source>
        <dbReference type="EMBL" id="TDX46352.1"/>
    </source>
</evidence>
<keyword evidence="2 8" id="KW-0813">Transport</keyword>
<reference evidence="10 11" key="1">
    <citation type="submission" date="2019-03" db="EMBL/GenBank/DDBJ databases">
        <title>Subsurface microbial communities from deep shales in Ohio and West Virginia, USA.</title>
        <authorList>
            <person name="Wrighton K."/>
        </authorList>
    </citation>
    <scope>NUCLEOTIDE SEQUENCE [LARGE SCALE GENOMIC DNA]</scope>
    <source>
        <strain evidence="10 11">MSL 6dP</strain>
    </source>
</reference>
<dbReference type="Gene3D" id="1.10.3720.10">
    <property type="entry name" value="MetI-like"/>
    <property type="match status" value="1"/>
</dbReference>
<dbReference type="Pfam" id="PF00528">
    <property type="entry name" value="BPD_transp_1"/>
    <property type="match status" value="1"/>
</dbReference>
<dbReference type="SUPFAM" id="SSF161098">
    <property type="entry name" value="MetI-like"/>
    <property type="match status" value="1"/>
</dbReference>
<comment type="similarity">
    <text evidence="8">Belongs to the binding-protein-dependent transport system permease family.</text>
</comment>
<dbReference type="InterPro" id="IPR035906">
    <property type="entry name" value="MetI-like_sf"/>
</dbReference>
<evidence type="ECO:0000256" key="6">
    <source>
        <dbReference type="ARBA" id="ARBA00022989"/>
    </source>
</evidence>
<evidence type="ECO:0000259" key="9">
    <source>
        <dbReference type="PROSITE" id="PS50928"/>
    </source>
</evidence>
<dbReference type="STRING" id="926561.GCA_000379025_01225"/>
<feature type="transmembrane region" description="Helical" evidence="8">
    <location>
        <begin position="89"/>
        <end position="110"/>
    </location>
</feature>
<organism evidence="10 11">
    <name type="scientific">Orenia marismortui</name>
    <dbReference type="NCBI Taxonomy" id="46469"/>
    <lineage>
        <taxon>Bacteria</taxon>
        <taxon>Bacillati</taxon>
        <taxon>Bacillota</taxon>
        <taxon>Clostridia</taxon>
        <taxon>Halanaerobiales</taxon>
        <taxon>Halobacteroidaceae</taxon>
        <taxon>Orenia</taxon>
    </lineage>
</organism>
<evidence type="ECO:0000313" key="11">
    <source>
        <dbReference type="Proteomes" id="UP000295832"/>
    </source>
</evidence>
<keyword evidence="5" id="KW-0029">Amino-acid transport</keyword>
<dbReference type="GO" id="GO:0043190">
    <property type="term" value="C:ATP-binding cassette (ABC) transporter complex"/>
    <property type="evidence" value="ECO:0007669"/>
    <property type="project" value="InterPro"/>
</dbReference>
<feature type="transmembrane region" description="Helical" evidence="8">
    <location>
        <begin position="56"/>
        <end position="77"/>
    </location>
</feature>
<accession>A0A4R8GKY8</accession>
<evidence type="ECO:0000256" key="1">
    <source>
        <dbReference type="ARBA" id="ARBA00004651"/>
    </source>
</evidence>
<gene>
    <name evidence="10" type="ORF">C7959_14219</name>
</gene>
<keyword evidence="7 8" id="KW-0472">Membrane</keyword>
<dbReference type="CDD" id="cd06261">
    <property type="entry name" value="TM_PBP2"/>
    <property type="match status" value="1"/>
</dbReference>
<comment type="caution">
    <text evidence="10">The sequence shown here is derived from an EMBL/GenBank/DDBJ whole genome shotgun (WGS) entry which is preliminary data.</text>
</comment>
<dbReference type="EMBL" id="SOEG01000042">
    <property type="protein sequence ID" value="TDX46352.1"/>
    <property type="molecule type" value="Genomic_DNA"/>
</dbReference>
<dbReference type="FunFam" id="1.10.3720.10:FF:000006">
    <property type="entry name" value="Glutamate/aspartate ABC transporter, permease protein GltK"/>
    <property type="match status" value="1"/>
</dbReference>
<keyword evidence="6 8" id="KW-1133">Transmembrane helix</keyword>
<dbReference type="Proteomes" id="UP000295832">
    <property type="component" value="Unassembled WGS sequence"/>
</dbReference>
<sequence>MINFKMILEKLPLLLPFGLITLKIALIAMLIGLLLGLVTALFRLYKLAVLDKVSELYVFVIRGTPLLVQIYIVYFGLPRIGIEFSAYNSAYLALGVNVGAYLSEVFRGAIKSIDKGQLEAALSVGMTYWQAMYRIILPQAALVALPATGNTFINLIKNTSLVFVISIEEIMAKTKKLAALHGSYLEMYITAAIVYLILFLLIYKLQAFLERNLEKAYQ</sequence>
<dbReference type="InterPro" id="IPR000515">
    <property type="entry name" value="MetI-like"/>
</dbReference>
<feature type="transmembrane region" description="Helical" evidence="8">
    <location>
        <begin position="131"/>
        <end position="153"/>
    </location>
</feature>
<dbReference type="RefSeq" id="WP_018248407.1">
    <property type="nucleotide sequence ID" value="NZ_SOEG01000042.1"/>
</dbReference>